<gene>
    <name evidence="2" type="ORF">LEMA_P071520.1</name>
</gene>
<dbReference type="GeneID" id="13287619"/>
<name>E4ZK49_LEPMJ</name>
<accession>E4ZK49</accession>
<protein>
    <submittedName>
        <fullName evidence="2">Predicted protein</fullName>
    </submittedName>
</protein>
<organism evidence="3">
    <name type="scientific">Leptosphaeria maculans (strain JN3 / isolate v23.1.3 / race Av1-4-5-6-7-8)</name>
    <name type="common">Blackleg fungus</name>
    <name type="synonym">Phoma lingam</name>
    <dbReference type="NCBI Taxonomy" id="985895"/>
    <lineage>
        <taxon>Eukaryota</taxon>
        <taxon>Fungi</taxon>
        <taxon>Dikarya</taxon>
        <taxon>Ascomycota</taxon>
        <taxon>Pezizomycotina</taxon>
        <taxon>Dothideomycetes</taxon>
        <taxon>Pleosporomycetidae</taxon>
        <taxon>Pleosporales</taxon>
        <taxon>Pleosporineae</taxon>
        <taxon>Leptosphaeriaceae</taxon>
        <taxon>Plenodomus</taxon>
        <taxon>Plenodomus lingam/Leptosphaeria maculans species complex</taxon>
    </lineage>
</organism>
<keyword evidence="1" id="KW-0812">Transmembrane</keyword>
<dbReference type="HOGENOM" id="CLU_1532854_0_0_1"/>
<reference evidence="3" key="1">
    <citation type="journal article" date="2011" name="Nat. Commun.">
        <title>Effector diversification within compartments of the Leptosphaeria maculans genome affected by Repeat-Induced Point mutations.</title>
        <authorList>
            <person name="Rouxel T."/>
            <person name="Grandaubert J."/>
            <person name="Hane J.K."/>
            <person name="Hoede C."/>
            <person name="van de Wouw A.P."/>
            <person name="Couloux A."/>
            <person name="Dominguez V."/>
            <person name="Anthouard V."/>
            <person name="Bally P."/>
            <person name="Bourras S."/>
            <person name="Cozijnsen A.J."/>
            <person name="Ciuffetti L.M."/>
            <person name="Degrave A."/>
            <person name="Dilmaghani A."/>
            <person name="Duret L."/>
            <person name="Fudal I."/>
            <person name="Goodwin S.B."/>
            <person name="Gout L."/>
            <person name="Glaser N."/>
            <person name="Linglin J."/>
            <person name="Kema G.H.J."/>
            <person name="Lapalu N."/>
            <person name="Lawrence C.B."/>
            <person name="May K."/>
            <person name="Meyer M."/>
            <person name="Ollivier B."/>
            <person name="Poulain J."/>
            <person name="Schoch C.L."/>
            <person name="Simon A."/>
            <person name="Spatafora J.W."/>
            <person name="Stachowiak A."/>
            <person name="Turgeon B.G."/>
            <person name="Tyler B.M."/>
            <person name="Vincent D."/>
            <person name="Weissenbach J."/>
            <person name="Amselem J."/>
            <person name="Quesneville H."/>
            <person name="Oliver R.P."/>
            <person name="Wincker P."/>
            <person name="Balesdent M.-H."/>
            <person name="Howlett B.J."/>
        </authorList>
    </citation>
    <scope>NUCLEOTIDE SEQUENCE [LARGE SCALE GENOMIC DNA]</scope>
    <source>
        <strain evidence="3">JN3 / isolate v23.1.3 / race Av1-4-5-6-7-8</strain>
    </source>
</reference>
<sequence length="175" mass="20060">MATTTTANSNCTTPTRRITWKDRDFQTAEATNEPFNEKDFLQYALSETTAHDLQPASPCPIRLPTRPRPSILHHDDDIEGQHDSGFPTRSSWRSKLKEYAMLFAIVVVWMLLIMGVLVLTDTLFPTALRSYHRFKEMGVELANTKFELEALKVQMLGVYRSVERVGAMTVQKLRR</sequence>
<keyword evidence="3" id="KW-1185">Reference proteome</keyword>
<proteinExistence type="predicted"/>
<keyword evidence="1" id="KW-1133">Transmembrane helix</keyword>
<evidence type="ECO:0000313" key="3">
    <source>
        <dbReference type="Proteomes" id="UP000002668"/>
    </source>
</evidence>
<dbReference type="InParanoid" id="E4ZK49"/>
<dbReference type="AlphaFoldDB" id="E4ZK49"/>
<evidence type="ECO:0000313" key="2">
    <source>
        <dbReference type="EMBL" id="CBX91644.1"/>
    </source>
</evidence>
<keyword evidence="1" id="KW-0472">Membrane</keyword>
<dbReference type="Proteomes" id="UP000002668">
    <property type="component" value="Genome"/>
</dbReference>
<dbReference type="VEuPathDB" id="FungiDB:LEMA_P071520.1"/>
<dbReference type="EMBL" id="FP929072">
    <property type="protein sequence ID" value="CBX91644.1"/>
    <property type="molecule type" value="Genomic_DNA"/>
</dbReference>
<dbReference type="OrthoDB" id="3784408at2759"/>
<feature type="transmembrane region" description="Helical" evidence="1">
    <location>
        <begin position="99"/>
        <end position="119"/>
    </location>
</feature>
<evidence type="ECO:0000256" key="1">
    <source>
        <dbReference type="SAM" id="Phobius"/>
    </source>
</evidence>